<dbReference type="PANTHER" id="PTHR36234">
    <property type="entry name" value="LYSYL ENDOPEPTIDASE"/>
    <property type="match status" value="1"/>
</dbReference>
<dbReference type="InterPro" id="IPR009003">
    <property type="entry name" value="Peptidase_S1_PA"/>
</dbReference>
<organism evidence="2 3">
    <name type="scientific">Aphanomyces euteiches</name>
    <dbReference type="NCBI Taxonomy" id="100861"/>
    <lineage>
        <taxon>Eukaryota</taxon>
        <taxon>Sar</taxon>
        <taxon>Stramenopiles</taxon>
        <taxon>Oomycota</taxon>
        <taxon>Saprolegniomycetes</taxon>
        <taxon>Saprolegniales</taxon>
        <taxon>Verrucalvaceae</taxon>
        <taxon>Aphanomyces</taxon>
    </lineage>
</organism>
<dbReference type="PANTHER" id="PTHR36234:SF5">
    <property type="entry name" value="LYSYL ENDOPEPTIDASE"/>
    <property type="match status" value="1"/>
</dbReference>
<evidence type="ECO:0000256" key="1">
    <source>
        <dbReference type="ARBA" id="ARBA00023026"/>
    </source>
</evidence>
<keyword evidence="1" id="KW-0843">Virulence</keyword>
<dbReference type="AlphaFoldDB" id="A0A6G0WEL9"/>
<keyword evidence="3" id="KW-1185">Reference proteome</keyword>
<accession>A0A6G0WEL9</accession>
<evidence type="ECO:0008006" key="4">
    <source>
        <dbReference type="Google" id="ProtNLM"/>
    </source>
</evidence>
<dbReference type="Proteomes" id="UP000481153">
    <property type="component" value="Unassembled WGS sequence"/>
</dbReference>
<dbReference type="Gene3D" id="2.40.10.10">
    <property type="entry name" value="Trypsin-like serine proteases"/>
    <property type="match status" value="2"/>
</dbReference>
<comment type="caution">
    <text evidence="2">The sequence shown here is derived from an EMBL/GenBank/DDBJ whole genome shotgun (WGS) entry which is preliminary data.</text>
</comment>
<proteinExistence type="predicted"/>
<dbReference type="VEuPathDB" id="FungiDB:AeMF1_013892"/>
<evidence type="ECO:0000313" key="2">
    <source>
        <dbReference type="EMBL" id="KAF0725978.1"/>
    </source>
</evidence>
<dbReference type="Pfam" id="PF13365">
    <property type="entry name" value="Trypsin_2"/>
    <property type="match status" value="1"/>
</dbReference>
<protein>
    <recommendedName>
        <fullName evidence="4">Serine protease</fullName>
    </recommendedName>
</protein>
<dbReference type="EMBL" id="VJMJ01000229">
    <property type="protein sequence ID" value="KAF0725978.1"/>
    <property type="molecule type" value="Genomic_DNA"/>
</dbReference>
<dbReference type="InterPro" id="IPR043504">
    <property type="entry name" value="Peptidase_S1_PA_chymotrypsin"/>
</dbReference>
<dbReference type="SUPFAM" id="SSF50494">
    <property type="entry name" value="Trypsin-like serine proteases"/>
    <property type="match status" value="1"/>
</dbReference>
<reference evidence="2 3" key="1">
    <citation type="submission" date="2019-07" db="EMBL/GenBank/DDBJ databases">
        <title>Genomics analysis of Aphanomyces spp. identifies a new class of oomycete effector associated with host adaptation.</title>
        <authorList>
            <person name="Gaulin E."/>
        </authorList>
    </citation>
    <scope>NUCLEOTIDE SEQUENCE [LARGE SCALE GENOMIC DNA]</scope>
    <source>
        <strain evidence="2 3">ATCC 201684</strain>
    </source>
</reference>
<gene>
    <name evidence="2" type="ORF">Ae201684_015643</name>
</gene>
<name>A0A6G0WEL9_9STRA</name>
<sequence length="404" mass="43157">MVSKSLLCFTFESAMWSFAKACLVLSIGLVGLVASQDTTAMVPLDLGLGCARGTYPTSPTVVSFVVDQPQADLLLVHFGLFDLPPSDFIAVRSVVNHTVGGVVHTIRSGALRAPFFSLPVYASMAILELHIQQQVVNERNAPRCYGFHVDGVRTSIADGNKNVAADESLCGVDDSKSAECYINTSMYRASKAVVRLVTNRPTGSAFCTAFLLGNRGHLLTNNHCIKDETDAENTMVEFMAEGTSCDDTCDAQGACAQNQFIRGVRFIVTSIDLDYSLVQLQDEIPSDAGFLQLRASGPVLNEKIYIPQHPMGWGKHLAVVDGNKPGTITTLSLSGCATDQAGYMLDTQPGSSGAPVLSMKDNTVVALHHCGGCPNAGIQSQKLIADMRRRGVLPVAAVANHESM</sequence>
<evidence type="ECO:0000313" key="3">
    <source>
        <dbReference type="Proteomes" id="UP000481153"/>
    </source>
</evidence>